<evidence type="ECO:0000256" key="8">
    <source>
        <dbReference type="ARBA" id="ARBA00023136"/>
    </source>
</evidence>
<accession>A0ABN5H3U8</accession>
<keyword evidence="4 10" id="KW-0812">Transmembrane</keyword>
<evidence type="ECO:0000256" key="10">
    <source>
        <dbReference type="SAM" id="Phobius"/>
    </source>
</evidence>
<evidence type="ECO:0000256" key="9">
    <source>
        <dbReference type="RuleBase" id="RU004181"/>
    </source>
</evidence>
<name>A0ABN5H3U8_9FIRM</name>
<dbReference type="PRINTS" id="PR00781">
    <property type="entry name" value="LIPOSIGPTASE"/>
</dbReference>
<dbReference type="PANTHER" id="PTHR33695:SF1">
    <property type="entry name" value="LIPOPROTEIN SIGNAL PEPTIDASE"/>
    <property type="match status" value="1"/>
</dbReference>
<organism evidence="11 12">
    <name type="scientific">Sulfobacillus thermotolerans</name>
    <dbReference type="NCBI Taxonomy" id="338644"/>
    <lineage>
        <taxon>Bacteria</taxon>
        <taxon>Bacillati</taxon>
        <taxon>Bacillota</taxon>
        <taxon>Clostridia</taxon>
        <taxon>Eubacteriales</taxon>
        <taxon>Clostridiales Family XVII. Incertae Sedis</taxon>
        <taxon>Sulfobacillus</taxon>
    </lineage>
</organism>
<reference evidence="11 12" key="1">
    <citation type="journal article" date="2019" name="Sci. Rep.">
        <title>Sulfobacillus thermotolerans: new insights into resistance and metabolic capacities of acidophilic chemolithotrophs.</title>
        <authorList>
            <person name="Panyushkina A.E."/>
            <person name="Babenko V.V."/>
            <person name="Nikitina A.S."/>
            <person name="Selezneva O.V."/>
            <person name="Tsaplina I.A."/>
            <person name="Letarova M.A."/>
            <person name="Kostryukova E.S."/>
            <person name="Letarov A.V."/>
        </authorList>
    </citation>
    <scope>NUCLEOTIDE SEQUENCE [LARGE SCALE GENOMIC DNA]</scope>
    <source>
        <strain evidence="11 12">Kr1</strain>
    </source>
</reference>
<keyword evidence="5" id="KW-0064">Aspartyl protease</keyword>
<evidence type="ECO:0000256" key="7">
    <source>
        <dbReference type="ARBA" id="ARBA00022989"/>
    </source>
</evidence>
<evidence type="ECO:0000256" key="3">
    <source>
        <dbReference type="ARBA" id="ARBA00022670"/>
    </source>
</evidence>
<comment type="similarity">
    <text evidence="1 9">Belongs to the peptidase A8 family.</text>
</comment>
<evidence type="ECO:0000313" key="12">
    <source>
        <dbReference type="Proteomes" id="UP000325292"/>
    </source>
</evidence>
<gene>
    <name evidence="11" type="ORF">BXT84_15260</name>
</gene>
<evidence type="ECO:0008006" key="13">
    <source>
        <dbReference type="Google" id="ProtNLM"/>
    </source>
</evidence>
<dbReference type="EMBL" id="CP019454">
    <property type="protein sequence ID" value="AUW95144.1"/>
    <property type="molecule type" value="Genomic_DNA"/>
</dbReference>
<feature type="transmembrane region" description="Helical" evidence="10">
    <location>
        <begin position="97"/>
        <end position="122"/>
    </location>
</feature>
<feature type="transmembrane region" description="Helical" evidence="10">
    <location>
        <begin position="66"/>
        <end position="85"/>
    </location>
</feature>
<sequence length="143" mass="16058">MLIVYIAALGLGIVNRANIGRQGVIFNRGMAFGLLAYAPSWSLAVVSALAMAALVAAWWRWREYQTVLAIIFAGALANWTERLLWGGIVDFWRVPGYPFVFNLGDIAIRLGMIALVIQYWLLTRSVRTRSKGLAEVGREFKRR</sequence>
<proteinExistence type="inferred from homology"/>
<evidence type="ECO:0000256" key="4">
    <source>
        <dbReference type="ARBA" id="ARBA00022692"/>
    </source>
</evidence>
<keyword evidence="12" id="KW-1185">Reference proteome</keyword>
<keyword evidence="7 10" id="KW-1133">Transmembrane helix</keyword>
<keyword evidence="2" id="KW-1003">Cell membrane</keyword>
<protein>
    <recommendedName>
        <fullName evidence="13">Signal peptidase II</fullName>
    </recommendedName>
</protein>
<keyword evidence="6" id="KW-0378">Hydrolase</keyword>
<keyword evidence="8 10" id="KW-0472">Membrane</keyword>
<feature type="transmembrane region" description="Helical" evidence="10">
    <location>
        <begin position="40"/>
        <end position="59"/>
    </location>
</feature>
<dbReference type="Proteomes" id="UP000325292">
    <property type="component" value="Chromosome"/>
</dbReference>
<evidence type="ECO:0000256" key="1">
    <source>
        <dbReference type="ARBA" id="ARBA00006139"/>
    </source>
</evidence>
<dbReference type="InterPro" id="IPR001872">
    <property type="entry name" value="Peptidase_A8"/>
</dbReference>
<evidence type="ECO:0000256" key="6">
    <source>
        <dbReference type="ARBA" id="ARBA00022801"/>
    </source>
</evidence>
<dbReference type="PANTHER" id="PTHR33695">
    <property type="entry name" value="LIPOPROTEIN SIGNAL PEPTIDASE"/>
    <property type="match status" value="1"/>
</dbReference>
<evidence type="ECO:0000256" key="2">
    <source>
        <dbReference type="ARBA" id="ARBA00022475"/>
    </source>
</evidence>
<dbReference type="Pfam" id="PF01252">
    <property type="entry name" value="Peptidase_A8"/>
    <property type="match status" value="1"/>
</dbReference>
<evidence type="ECO:0000313" key="11">
    <source>
        <dbReference type="EMBL" id="AUW95144.1"/>
    </source>
</evidence>
<evidence type="ECO:0000256" key="5">
    <source>
        <dbReference type="ARBA" id="ARBA00022750"/>
    </source>
</evidence>
<keyword evidence="3" id="KW-0645">Protease</keyword>